<name>A0A1C1D2E0_9EURO</name>
<evidence type="ECO:0000256" key="1">
    <source>
        <dbReference type="SAM" id="MobiDB-lite"/>
    </source>
</evidence>
<feature type="compositionally biased region" description="Basic and acidic residues" evidence="1">
    <location>
        <begin position="118"/>
        <end position="131"/>
    </location>
</feature>
<dbReference type="Proteomes" id="UP000094526">
    <property type="component" value="Unassembled WGS sequence"/>
</dbReference>
<feature type="region of interest" description="Disordered" evidence="1">
    <location>
        <begin position="223"/>
        <end position="242"/>
    </location>
</feature>
<dbReference type="VEuPathDB" id="FungiDB:CLCR_02884"/>
<accession>A0A1C1D2E0</accession>
<keyword evidence="3" id="KW-1185">Reference proteome</keyword>
<organism evidence="2 3">
    <name type="scientific">Cladophialophora carrionii</name>
    <dbReference type="NCBI Taxonomy" id="86049"/>
    <lineage>
        <taxon>Eukaryota</taxon>
        <taxon>Fungi</taxon>
        <taxon>Dikarya</taxon>
        <taxon>Ascomycota</taxon>
        <taxon>Pezizomycotina</taxon>
        <taxon>Eurotiomycetes</taxon>
        <taxon>Chaetothyriomycetidae</taxon>
        <taxon>Chaetothyriales</taxon>
        <taxon>Herpotrichiellaceae</taxon>
        <taxon>Cladophialophora</taxon>
    </lineage>
</organism>
<dbReference type="VEuPathDB" id="FungiDB:G647_04981"/>
<comment type="caution">
    <text evidence="2">The sequence shown here is derived from an EMBL/GenBank/DDBJ whole genome shotgun (WGS) entry which is preliminary data.</text>
</comment>
<sequence length="556" mass="60064">MRDCDAAIAASKQYGKEGTNDSLRKSASSMPVFGNFPGPEASSVKSSPESVTPEPAVGASVASPVLGAATTVLASSSALSLPSETSFGALFPKTQPSQPDAEHGPRLTSREPQTVLSHHHDNKSLHDIDDKPVDKDNEDNDFQDIAVCPEQSAACSLIRTDTSNGRPPAQSFVPILSDPPEQLLAHTQRDTWLDQTVGFGTQHSLIDFPKENINSDLARPYPAALPRREPTLPTPPVHASRRDPQRQIYKMCQDYKSSMQCGLPIQSFSPTTPSSLSSTFSLKSMPATTPASSTSSFKSLLSARKYAAMKICAAERDYDNIYQHPLPPQHVDAMTVTALPRPRQRQRQYQLRIEPLPLPLYGDLIIDSGTDVNATVNANTIAKAKAKAKAKAQAHANPDHTAGANDMDIMKIADEYNANNATAIADDNAWDEIMAAMPTAVEDFFVASVAGQDATPIDGSTSTSSSDHHVSLSSIFTPTPTTVYTLTCTPASPCAIYPHSRDFECRFIPRGVELHNVALAALVRESEPLTWEEVREHERQRGTAVGEADRRVSIAA</sequence>
<evidence type="ECO:0000313" key="2">
    <source>
        <dbReference type="EMBL" id="OCT54891.1"/>
    </source>
</evidence>
<feature type="compositionally biased region" description="Basic and acidic residues" evidence="1">
    <location>
        <begin position="14"/>
        <end position="24"/>
    </location>
</feature>
<gene>
    <name evidence="2" type="ORF">CLCR_02884</name>
</gene>
<reference evidence="3" key="1">
    <citation type="submission" date="2015-07" db="EMBL/GenBank/DDBJ databases">
        <authorList>
            <person name="Teixeira M.M."/>
            <person name="Souza R.C."/>
            <person name="Almeida L.G."/>
            <person name="Vicente V.A."/>
            <person name="de Hoog S."/>
            <person name="Bocca A.L."/>
            <person name="de Almeida S.R."/>
            <person name="Vasconcelos A.T."/>
            <person name="Felipe M.S."/>
        </authorList>
    </citation>
    <scope>NUCLEOTIDE SEQUENCE [LARGE SCALE GENOMIC DNA]</scope>
    <source>
        <strain evidence="3">KSF</strain>
    </source>
</reference>
<feature type="compositionally biased region" description="Basic and acidic residues" evidence="1">
    <location>
        <begin position="100"/>
        <end position="109"/>
    </location>
</feature>
<feature type="region of interest" description="Disordered" evidence="1">
    <location>
        <begin position="89"/>
        <end position="131"/>
    </location>
</feature>
<evidence type="ECO:0000313" key="3">
    <source>
        <dbReference type="Proteomes" id="UP000094526"/>
    </source>
</evidence>
<proteinExistence type="predicted"/>
<feature type="region of interest" description="Disordered" evidence="1">
    <location>
        <begin position="1"/>
        <end position="58"/>
    </location>
</feature>
<dbReference type="OrthoDB" id="10597240at2759"/>
<dbReference type="AlphaFoldDB" id="A0A1C1D2E0"/>
<dbReference type="EMBL" id="LGRB01000003">
    <property type="protein sequence ID" value="OCT54891.1"/>
    <property type="molecule type" value="Genomic_DNA"/>
</dbReference>
<protein>
    <submittedName>
        <fullName evidence="2">Uncharacterized protein</fullName>
    </submittedName>
</protein>